<feature type="compositionally biased region" description="Low complexity" evidence="1">
    <location>
        <begin position="125"/>
        <end position="148"/>
    </location>
</feature>
<proteinExistence type="predicted"/>
<keyword evidence="3" id="KW-1185">Reference proteome</keyword>
<feature type="compositionally biased region" description="Polar residues" evidence="1">
    <location>
        <begin position="104"/>
        <end position="118"/>
    </location>
</feature>
<evidence type="ECO:0000256" key="1">
    <source>
        <dbReference type="SAM" id="MobiDB-lite"/>
    </source>
</evidence>
<dbReference type="KEGG" id="fcy:FRACYDRAFT_232395"/>
<evidence type="ECO:0000313" key="2">
    <source>
        <dbReference type="EMBL" id="OEU22242.1"/>
    </source>
</evidence>
<dbReference type="EMBL" id="KV784353">
    <property type="protein sequence ID" value="OEU22242.1"/>
    <property type="molecule type" value="Genomic_DNA"/>
</dbReference>
<dbReference type="OrthoDB" id="49298at2759"/>
<accession>A0A1E7FVQ8</accession>
<feature type="region of interest" description="Disordered" evidence="1">
    <location>
        <begin position="93"/>
        <end position="148"/>
    </location>
</feature>
<reference evidence="2 3" key="1">
    <citation type="submission" date="2016-09" db="EMBL/GenBank/DDBJ databases">
        <title>Extensive genetic diversity and differential bi-allelic expression allows diatom success in the polar Southern Ocean.</title>
        <authorList>
            <consortium name="DOE Joint Genome Institute"/>
            <person name="Mock T."/>
            <person name="Otillar R.P."/>
            <person name="Strauss J."/>
            <person name="Dupont C."/>
            <person name="Frickenhaus S."/>
            <person name="Maumus F."/>
            <person name="Mcmullan M."/>
            <person name="Sanges R."/>
            <person name="Schmutz J."/>
            <person name="Toseland A."/>
            <person name="Valas R."/>
            <person name="Veluchamy A."/>
            <person name="Ward B.J."/>
            <person name="Allen A."/>
            <person name="Barry K."/>
            <person name="Falciatore A."/>
            <person name="Ferrante M."/>
            <person name="Fortunato A.E."/>
            <person name="Gloeckner G."/>
            <person name="Gruber A."/>
            <person name="Hipkin R."/>
            <person name="Janech M."/>
            <person name="Kroth P."/>
            <person name="Leese F."/>
            <person name="Lindquist E."/>
            <person name="Lyon B.R."/>
            <person name="Martin J."/>
            <person name="Mayer C."/>
            <person name="Parker M."/>
            <person name="Quesneville H."/>
            <person name="Raymond J."/>
            <person name="Uhlig C."/>
            <person name="Valentin K.U."/>
            <person name="Worden A.Z."/>
            <person name="Armbrust E.V."/>
            <person name="Bowler C."/>
            <person name="Green B."/>
            <person name="Moulton V."/>
            <person name="Van Oosterhout C."/>
            <person name="Grigoriev I."/>
        </authorList>
    </citation>
    <scope>NUCLEOTIDE SEQUENCE [LARGE SCALE GENOMIC DNA]</scope>
    <source>
        <strain evidence="2 3">CCMP1102</strain>
    </source>
</reference>
<dbReference type="AlphaFoldDB" id="A0A1E7FVQ8"/>
<dbReference type="Proteomes" id="UP000095751">
    <property type="component" value="Unassembled WGS sequence"/>
</dbReference>
<evidence type="ECO:0000313" key="3">
    <source>
        <dbReference type="Proteomes" id="UP000095751"/>
    </source>
</evidence>
<organism evidence="2 3">
    <name type="scientific">Fragilariopsis cylindrus CCMP1102</name>
    <dbReference type="NCBI Taxonomy" id="635003"/>
    <lineage>
        <taxon>Eukaryota</taxon>
        <taxon>Sar</taxon>
        <taxon>Stramenopiles</taxon>
        <taxon>Ochrophyta</taxon>
        <taxon>Bacillariophyta</taxon>
        <taxon>Bacillariophyceae</taxon>
        <taxon>Bacillariophycidae</taxon>
        <taxon>Bacillariales</taxon>
        <taxon>Bacillariaceae</taxon>
        <taxon>Fragilariopsis</taxon>
    </lineage>
</organism>
<protein>
    <submittedName>
        <fullName evidence="2">Uncharacterized protein</fullName>
    </submittedName>
</protein>
<dbReference type="InParanoid" id="A0A1E7FVQ8"/>
<name>A0A1E7FVQ8_9STRA</name>
<sequence length="209" mass="23252">MELCCCSLPSPHDGEPVITKYPGGRPITYYKTAGNALSASPQARNSYVVTGEGGNTCQTINNKPGYGMTAEHRIGDYSHIEALAPAKNAAPFSQYLDRRPSPPTNQQSQFSRIDNVQQRPHHTIQQQQKQQQQQPSRFQNDFNTMNNYNNNSIEQRLLVKVPPGTASGTTLHVGIPNEPGRLLSVQVPVGNHPEFYVTYKPQPRFASYQ</sequence>
<gene>
    <name evidence="2" type="ORF">FRACYDRAFT_232395</name>
</gene>